<dbReference type="GO" id="GO:0008270">
    <property type="term" value="F:zinc ion binding"/>
    <property type="evidence" value="ECO:0007669"/>
    <property type="project" value="InterPro"/>
</dbReference>
<reference evidence="3 4" key="1">
    <citation type="submission" date="2019-01" db="EMBL/GenBank/DDBJ databases">
        <title>Nuclear Genome Assembly of the Microalgal Biofuel strain Nannochloropsis salina CCMP1776.</title>
        <authorList>
            <person name="Hovde B."/>
        </authorList>
    </citation>
    <scope>NUCLEOTIDE SEQUENCE [LARGE SCALE GENOMIC DNA]</scope>
    <source>
        <strain evidence="3 4">CCMP1776</strain>
    </source>
</reference>
<feature type="compositionally biased region" description="Basic and acidic residues" evidence="1">
    <location>
        <begin position="705"/>
        <end position="717"/>
    </location>
</feature>
<name>A0A4D9D828_9STRA</name>
<feature type="region of interest" description="Disordered" evidence="1">
    <location>
        <begin position="619"/>
        <end position="638"/>
    </location>
</feature>
<protein>
    <recommendedName>
        <fullName evidence="2">CCHC-type domain-containing protein</fullName>
    </recommendedName>
</protein>
<accession>A0A4D9D828</accession>
<feature type="region of interest" description="Disordered" evidence="1">
    <location>
        <begin position="703"/>
        <end position="726"/>
    </location>
</feature>
<feature type="region of interest" description="Disordered" evidence="1">
    <location>
        <begin position="645"/>
        <end position="666"/>
    </location>
</feature>
<feature type="domain" description="CCHC-type" evidence="2">
    <location>
        <begin position="947"/>
        <end position="964"/>
    </location>
</feature>
<feature type="domain" description="CCHC-type" evidence="2">
    <location>
        <begin position="983"/>
        <end position="999"/>
    </location>
</feature>
<proteinExistence type="predicted"/>
<dbReference type="SUPFAM" id="SSF102645">
    <property type="entry name" value="CoaB-like"/>
    <property type="match status" value="1"/>
</dbReference>
<dbReference type="InterPro" id="IPR051218">
    <property type="entry name" value="Sec_MonoDiacylglyc_Lipase"/>
</dbReference>
<sequence length="1074" mass="118563">MWFTNSRDPSPNDDAYIAAFYKELDAAEGQNQDGRIGDRPTAVASITEGLADAAQSIRAFIELQQQQWIDSPYHTSSTDGVVSPSSIGSTPPIRLAIVTSGSVPTPLDTGMVNYLDTLGSGNRAAACAEAFLKAGYHVLFLYREGSLRPYSRVLAKRMKKAQTLTEQVRLNAEGHLEMVLDPTEEICMTEMIARYEAVKSRLLEVTFSDLFGYLYLLREACLAASPLGPSALLFLAAGLTKMFIPRHELRKPSSAFLDQGKEALKLSPVPHVIRAARQSWCPLAFLVAFKLENDTLTLVEGAHRLLERHGLHLVVGNTVNDRNRRVLIVTARDETRLVSPKEKELEPGMVKAVIRAHRHFTLEREALKSSRSLLGLSAKFTMLRENKSLVDEDAYGNKQVPFKVGLHIKGDRRAQHSPIYELKAVYTNKEASARANLWQRVVDEEGLRGEGKAGADGELVGCRDDASKGPGSNVSSSPALSVEGSPSEEAKRGRRKELLLTFSPAGNPETILNLWGDTYKGWLEDEVKRIVTAAKHIPLSTYLKILAAPVTADFTDLADLLCRLRESIAQAWEKRERTQFIQSYNNLMSLAFDRGLTPVEGLMDAHDLLGRRRALEEQERIRGYSTPRSSSSGAKTFRASCRLSSTDSDYDHGGRGNRRRRMGGEGGVKIVKLHKPVFRGLSIGSMLHQQHQTFFSWRRNSRKSSGLDEQGRQERGSRLSLSRNGLPVADADREEEELVGKAGTVRVHATVKRFAEDMLSEGLLDDVLQCLEAAPDCRLVITGYSLGGMLSQLFCLYLGEALVQRGMSTQQVLMMGFGSPRVGDDGFKARLRLLYPQQSALMNAVYPLDTLHAFPPASEGYADAVVKVFLRQPGQFVGRRTPSRSTPFATPLSWLRVFDTKVDEIASKHRQEVRARGATGETLVGSRGSEDECVLCASNAHTTLRHRCRICTERGSHRSADCPNRGKGCKLCGLPDHPTGQHLCSVCKLPGHRGRYCHELQSVGWAELAAFALFHDASYYSLATAAEDPVSLRRMAPVPTTPPRPPRSHAGATKALGVTFHEDDLKQLETTKDA</sequence>
<dbReference type="Gene3D" id="3.40.50.10300">
    <property type="entry name" value="CoaB-like"/>
    <property type="match status" value="1"/>
</dbReference>
<evidence type="ECO:0000256" key="1">
    <source>
        <dbReference type="SAM" id="MobiDB-lite"/>
    </source>
</evidence>
<organism evidence="3 4">
    <name type="scientific">Nannochloropsis salina CCMP1776</name>
    <dbReference type="NCBI Taxonomy" id="1027361"/>
    <lineage>
        <taxon>Eukaryota</taxon>
        <taxon>Sar</taxon>
        <taxon>Stramenopiles</taxon>
        <taxon>Ochrophyta</taxon>
        <taxon>Eustigmatophyceae</taxon>
        <taxon>Eustigmatales</taxon>
        <taxon>Monodopsidaceae</taxon>
        <taxon>Microchloropsis</taxon>
        <taxon>Microchloropsis salina</taxon>
    </lineage>
</organism>
<keyword evidence="4" id="KW-1185">Reference proteome</keyword>
<dbReference type="GO" id="GO:0006629">
    <property type="term" value="P:lipid metabolic process"/>
    <property type="evidence" value="ECO:0007669"/>
    <property type="project" value="InterPro"/>
</dbReference>
<dbReference type="OrthoDB" id="70224at2759"/>
<feature type="region of interest" description="Disordered" evidence="1">
    <location>
        <begin position="452"/>
        <end position="493"/>
    </location>
</feature>
<dbReference type="InterPro" id="IPR029058">
    <property type="entry name" value="AB_hydrolase_fold"/>
</dbReference>
<dbReference type="GO" id="GO:0003676">
    <property type="term" value="F:nucleic acid binding"/>
    <property type="evidence" value="ECO:0007669"/>
    <property type="project" value="InterPro"/>
</dbReference>
<dbReference type="EMBL" id="SDOX01000005">
    <property type="protein sequence ID" value="TFJ87570.1"/>
    <property type="molecule type" value="Genomic_DNA"/>
</dbReference>
<feature type="region of interest" description="Disordered" evidence="1">
    <location>
        <begin position="1037"/>
        <end position="1056"/>
    </location>
</feature>
<dbReference type="InterPro" id="IPR002921">
    <property type="entry name" value="Fungal_lipase-type"/>
</dbReference>
<dbReference type="Proteomes" id="UP000355283">
    <property type="component" value="Unassembled WGS sequence"/>
</dbReference>
<evidence type="ECO:0000313" key="4">
    <source>
        <dbReference type="Proteomes" id="UP000355283"/>
    </source>
</evidence>
<dbReference type="PANTHER" id="PTHR45856">
    <property type="entry name" value="ALPHA/BETA-HYDROLASES SUPERFAMILY PROTEIN"/>
    <property type="match status" value="1"/>
</dbReference>
<dbReference type="SUPFAM" id="SSF53474">
    <property type="entry name" value="alpha/beta-Hydrolases"/>
    <property type="match status" value="1"/>
</dbReference>
<comment type="caution">
    <text evidence="3">The sequence shown here is derived from an EMBL/GenBank/DDBJ whole genome shotgun (WGS) entry which is preliminary data.</text>
</comment>
<evidence type="ECO:0000259" key="2">
    <source>
        <dbReference type="SMART" id="SM00343"/>
    </source>
</evidence>
<dbReference type="Gene3D" id="3.40.50.1820">
    <property type="entry name" value="alpha/beta hydrolase"/>
    <property type="match status" value="1"/>
</dbReference>
<feature type="compositionally biased region" description="Polar residues" evidence="1">
    <location>
        <begin position="470"/>
        <end position="479"/>
    </location>
</feature>
<feature type="compositionally biased region" description="Basic and acidic residues" evidence="1">
    <location>
        <begin position="452"/>
        <end position="467"/>
    </location>
</feature>
<dbReference type="InterPro" id="IPR001878">
    <property type="entry name" value="Znf_CCHC"/>
</dbReference>
<dbReference type="PANTHER" id="PTHR45856:SF11">
    <property type="entry name" value="FUNGAL LIPASE-LIKE DOMAIN-CONTAINING PROTEIN"/>
    <property type="match status" value="1"/>
</dbReference>
<gene>
    <name evidence="3" type="ORF">NSK_000921</name>
</gene>
<dbReference type="SMART" id="SM00343">
    <property type="entry name" value="ZnF_C2HC"/>
    <property type="match status" value="2"/>
</dbReference>
<evidence type="ECO:0000313" key="3">
    <source>
        <dbReference type="EMBL" id="TFJ87570.1"/>
    </source>
</evidence>
<dbReference type="AlphaFoldDB" id="A0A4D9D828"/>
<dbReference type="InterPro" id="IPR035929">
    <property type="entry name" value="CoaB-like_sf"/>
</dbReference>
<dbReference type="Pfam" id="PF01764">
    <property type="entry name" value="Lipase_3"/>
    <property type="match status" value="1"/>
</dbReference>